<proteinExistence type="predicted"/>
<name>A0A8I0N1M3_9GAMM</name>
<dbReference type="EMBL" id="AQHF01000034">
    <property type="protein sequence ID" value="MBE0349258.1"/>
    <property type="molecule type" value="Genomic_DNA"/>
</dbReference>
<reference evidence="1 2" key="1">
    <citation type="submission" date="2015-06" db="EMBL/GenBank/DDBJ databases">
        <title>Genome sequence of Pseudoalteromonas peptidolytica.</title>
        <authorList>
            <person name="Xie B.-B."/>
            <person name="Rong J.-C."/>
            <person name="Qin Q.-L."/>
            <person name="Zhang Y.-Z."/>
        </authorList>
    </citation>
    <scope>NUCLEOTIDE SEQUENCE [LARGE SCALE GENOMIC DNA]</scope>
    <source>
        <strain evidence="1 2">F12-50-A1</strain>
    </source>
</reference>
<evidence type="ECO:0000313" key="1">
    <source>
        <dbReference type="EMBL" id="MBE0349258.1"/>
    </source>
</evidence>
<gene>
    <name evidence="1" type="ORF">PPEP_b1226</name>
</gene>
<dbReference type="AlphaFoldDB" id="A0A8I0N1M3"/>
<keyword evidence="2" id="KW-1185">Reference proteome</keyword>
<protein>
    <submittedName>
        <fullName evidence="1">Uncharacterized protein</fullName>
    </submittedName>
</protein>
<evidence type="ECO:0000313" key="2">
    <source>
        <dbReference type="Proteomes" id="UP000660708"/>
    </source>
</evidence>
<sequence length="54" mass="5961">MRCHVVTLLVALNKRFLTKIAPNLPPQIEQVVKQKMANHSVASSKVLPSLNTVP</sequence>
<accession>A0A8I0N1M3</accession>
<dbReference type="Proteomes" id="UP000660708">
    <property type="component" value="Unassembled WGS sequence"/>
</dbReference>
<comment type="caution">
    <text evidence="1">The sequence shown here is derived from an EMBL/GenBank/DDBJ whole genome shotgun (WGS) entry which is preliminary data.</text>
</comment>
<organism evidence="1 2">
    <name type="scientific">Pseudoalteromonas peptidolytica F12-50-A1</name>
    <dbReference type="NCBI Taxonomy" id="1315280"/>
    <lineage>
        <taxon>Bacteria</taxon>
        <taxon>Pseudomonadati</taxon>
        <taxon>Pseudomonadota</taxon>
        <taxon>Gammaproteobacteria</taxon>
        <taxon>Alteromonadales</taxon>
        <taxon>Pseudoalteromonadaceae</taxon>
        <taxon>Pseudoalteromonas</taxon>
    </lineage>
</organism>